<evidence type="ECO:0000313" key="3">
    <source>
        <dbReference type="Proteomes" id="UP000807306"/>
    </source>
</evidence>
<feature type="region of interest" description="Disordered" evidence="1">
    <location>
        <begin position="64"/>
        <end position="85"/>
    </location>
</feature>
<dbReference type="AlphaFoldDB" id="A0A9P6JS20"/>
<evidence type="ECO:0000256" key="1">
    <source>
        <dbReference type="SAM" id="MobiDB-lite"/>
    </source>
</evidence>
<gene>
    <name evidence="2" type="ORF">CPB83DRAFT_849743</name>
</gene>
<keyword evidence="3" id="KW-1185">Reference proteome</keyword>
<reference evidence="2" key="1">
    <citation type="submission" date="2020-11" db="EMBL/GenBank/DDBJ databases">
        <authorList>
            <consortium name="DOE Joint Genome Institute"/>
            <person name="Ahrendt S."/>
            <person name="Riley R."/>
            <person name="Andreopoulos W."/>
            <person name="Labutti K."/>
            <person name="Pangilinan J."/>
            <person name="Ruiz-Duenas F.J."/>
            <person name="Barrasa J.M."/>
            <person name="Sanchez-Garcia M."/>
            <person name="Camarero S."/>
            <person name="Miyauchi S."/>
            <person name="Serrano A."/>
            <person name="Linde D."/>
            <person name="Babiker R."/>
            <person name="Drula E."/>
            <person name="Ayuso-Fernandez I."/>
            <person name="Pacheco R."/>
            <person name="Padilla G."/>
            <person name="Ferreira P."/>
            <person name="Barriuso J."/>
            <person name="Kellner H."/>
            <person name="Castanera R."/>
            <person name="Alfaro M."/>
            <person name="Ramirez L."/>
            <person name="Pisabarro A.G."/>
            <person name="Kuo A."/>
            <person name="Tritt A."/>
            <person name="Lipzen A."/>
            <person name="He G."/>
            <person name="Yan M."/>
            <person name="Ng V."/>
            <person name="Cullen D."/>
            <person name="Martin F."/>
            <person name="Rosso M.-N."/>
            <person name="Henrissat B."/>
            <person name="Hibbett D."/>
            <person name="Martinez A.T."/>
            <person name="Grigoriev I.V."/>
        </authorList>
    </citation>
    <scope>NUCLEOTIDE SEQUENCE</scope>
    <source>
        <strain evidence="2">CBS 506.95</strain>
    </source>
</reference>
<dbReference type="Proteomes" id="UP000807306">
    <property type="component" value="Unassembled WGS sequence"/>
</dbReference>
<organism evidence="2 3">
    <name type="scientific">Crepidotus variabilis</name>
    <dbReference type="NCBI Taxonomy" id="179855"/>
    <lineage>
        <taxon>Eukaryota</taxon>
        <taxon>Fungi</taxon>
        <taxon>Dikarya</taxon>
        <taxon>Basidiomycota</taxon>
        <taxon>Agaricomycotina</taxon>
        <taxon>Agaricomycetes</taxon>
        <taxon>Agaricomycetidae</taxon>
        <taxon>Agaricales</taxon>
        <taxon>Agaricineae</taxon>
        <taxon>Crepidotaceae</taxon>
        <taxon>Crepidotus</taxon>
    </lineage>
</organism>
<evidence type="ECO:0000313" key="2">
    <source>
        <dbReference type="EMBL" id="KAF9530851.1"/>
    </source>
</evidence>
<proteinExistence type="predicted"/>
<accession>A0A9P6JS20</accession>
<sequence length="85" mass="9492">MISLVRSYALSQLAGMTRVSARSSGILHTKMIVKTSKHVFTSPRSAEMSPFSLRLMIMPIPIPKTLHRRPRPAPWQESETTQSSG</sequence>
<dbReference type="EMBL" id="MU157837">
    <property type="protein sequence ID" value="KAF9530851.1"/>
    <property type="molecule type" value="Genomic_DNA"/>
</dbReference>
<comment type="caution">
    <text evidence="2">The sequence shown here is derived from an EMBL/GenBank/DDBJ whole genome shotgun (WGS) entry which is preliminary data.</text>
</comment>
<name>A0A9P6JS20_9AGAR</name>
<protein>
    <submittedName>
        <fullName evidence="2">Uncharacterized protein</fullName>
    </submittedName>
</protein>